<name>A0A2H3D087_ARMGA</name>
<accession>A0A2H3D087</accession>
<protein>
    <submittedName>
        <fullName evidence="1">Uncharacterized protein</fullName>
    </submittedName>
</protein>
<dbReference type="Proteomes" id="UP000217790">
    <property type="component" value="Unassembled WGS sequence"/>
</dbReference>
<organism evidence="1 2">
    <name type="scientific">Armillaria gallica</name>
    <name type="common">Bulbous honey fungus</name>
    <name type="synonym">Armillaria bulbosa</name>
    <dbReference type="NCBI Taxonomy" id="47427"/>
    <lineage>
        <taxon>Eukaryota</taxon>
        <taxon>Fungi</taxon>
        <taxon>Dikarya</taxon>
        <taxon>Basidiomycota</taxon>
        <taxon>Agaricomycotina</taxon>
        <taxon>Agaricomycetes</taxon>
        <taxon>Agaricomycetidae</taxon>
        <taxon>Agaricales</taxon>
        <taxon>Marasmiineae</taxon>
        <taxon>Physalacriaceae</taxon>
        <taxon>Armillaria</taxon>
    </lineage>
</organism>
<dbReference type="STRING" id="47427.A0A2H3D087"/>
<dbReference type="EMBL" id="KZ293725">
    <property type="protein sequence ID" value="PBK81763.1"/>
    <property type="molecule type" value="Genomic_DNA"/>
</dbReference>
<dbReference type="OrthoDB" id="3269050at2759"/>
<keyword evidence="2" id="KW-1185">Reference proteome</keyword>
<reference evidence="2" key="1">
    <citation type="journal article" date="2017" name="Nat. Ecol. Evol.">
        <title>Genome expansion and lineage-specific genetic innovations in the forest pathogenic fungi Armillaria.</title>
        <authorList>
            <person name="Sipos G."/>
            <person name="Prasanna A.N."/>
            <person name="Walter M.C."/>
            <person name="O'Connor E."/>
            <person name="Balint B."/>
            <person name="Krizsan K."/>
            <person name="Kiss B."/>
            <person name="Hess J."/>
            <person name="Varga T."/>
            <person name="Slot J."/>
            <person name="Riley R."/>
            <person name="Boka B."/>
            <person name="Rigling D."/>
            <person name="Barry K."/>
            <person name="Lee J."/>
            <person name="Mihaltcheva S."/>
            <person name="LaButti K."/>
            <person name="Lipzen A."/>
            <person name="Waldron R."/>
            <person name="Moloney N.M."/>
            <person name="Sperisen C."/>
            <person name="Kredics L."/>
            <person name="Vagvoelgyi C."/>
            <person name="Patrignani A."/>
            <person name="Fitzpatrick D."/>
            <person name="Nagy I."/>
            <person name="Doyle S."/>
            <person name="Anderson J.B."/>
            <person name="Grigoriev I.V."/>
            <person name="Gueldener U."/>
            <person name="Muensterkoetter M."/>
            <person name="Nagy L.G."/>
        </authorList>
    </citation>
    <scope>NUCLEOTIDE SEQUENCE [LARGE SCALE GENOMIC DNA]</scope>
    <source>
        <strain evidence="2">Ar21-2</strain>
    </source>
</reference>
<sequence length="440" mass="50228">MSQLENNEGATIFGLWQGKLLLFKDIVSVRNYILLSFSVVGVAKPEANITATHLIFTFIFRGGDLYRPGTTLDLKFQPHKSSEYTDLAATVIKRFEPFTSTVVLLVQRLPDNQPLILKLADRRLGYRASNDDNVDTVPWLSSIDDHLRLAVRDIQRGVKPNWFKLIHDFENRPDTKLWEDWMWEVCTWIGKISSHNTELSAYRLLYRLQGRYIPCLLGVVRLRIIPESTPLHPITDVVQGLVLEYVPGISMDKLKPGIGVSEQEAEKISSAVLEGFRAIEAEKRLLHNDSPVIIGFGEANIRNPDYSDKEWEHVVHGGPDTRYMRRLLVIPEGGRWKRTVTPYHHKKPIAFNNYVESIPDGFRWATFDRVIQTVIRGMQASLQATYSALHNELGWQVRLVGSGFLQHASVKFLSEVLQCYRIASRIADQQALAQNTIRAE</sequence>
<dbReference type="AlphaFoldDB" id="A0A2H3D087"/>
<gene>
    <name evidence="1" type="ORF">ARMGADRAFT_1039127</name>
</gene>
<evidence type="ECO:0000313" key="1">
    <source>
        <dbReference type="EMBL" id="PBK81763.1"/>
    </source>
</evidence>
<proteinExistence type="predicted"/>
<dbReference type="InParanoid" id="A0A2H3D087"/>
<evidence type="ECO:0000313" key="2">
    <source>
        <dbReference type="Proteomes" id="UP000217790"/>
    </source>
</evidence>